<dbReference type="Pfam" id="PF07859">
    <property type="entry name" value="Abhydrolase_3"/>
    <property type="match status" value="2"/>
</dbReference>
<dbReference type="Gene3D" id="3.40.50.1820">
    <property type="entry name" value="alpha/beta hydrolase"/>
    <property type="match status" value="1"/>
</dbReference>
<dbReference type="AlphaFoldDB" id="A0A9D2AZG2"/>
<name>A0A9D2AZG2_9GAMM</name>
<feature type="domain" description="Alpha/beta hydrolase fold-3" evidence="3">
    <location>
        <begin position="143"/>
        <end position="286"/>
    </location>
</feature>
<proteinExistence type="predicted"/>
<dbReference type="GO" id="GO:0016787">
    <property type="term" value="F:hydrolase activity"/>
    <property type="evidence" value="ECO:0007669"/>
    <property type="project" value="UniProtKB-KW"/>
</dbReference>
<keyword evidence="2" id="KW-0732">Signal</keyword>
<keyword evidence="1 4" id="KW-0378">Hydrolase</keyword>
<evidence type="ECO:0000256" key="2">
    <source>
        <dbReference type="SAM" id="SignalP"/>
    </source>
</evidence>
<evidence type="ECO:0000259" key="3">
    <source>
        <dbReference type="Pfam" id="PF07859"/>
    </source>
</evidence>
<reference evidence="4" key="1">
    <citation type="journal article" date="2021" name="PeerJ">
        <title>Extensive microbial diversity within the chicken gut microbiome revealed by metagenomics and culture.</title>
        <authorList>
            <person name="Gilroy R."/>
            <person name="Ravi A."/>
            <person name="Getino M."/>
            <person name="Pursley I."/>
            <person name="Horton D.L."/>
            <person name="Alikhan N.F."/>
            <person name="Baker D."/>
            <person name="Gharbi K."/>
            <person name="Hall N."/>
            <person name="Watson M."/>
            <person name="Adriaenssens E.M."/>
            <person name="Foster-Nyarko E."/>
            <person name="Jarju S."/>
            <person name="Secka A."/>
            <person name="Antonio M."/>
            <person name="Oren A."/>
            <person name="Chaudhuri R.R."/>
            <person name="La Ragione R."/>
            <person name="Hildebrand F."/>
            <person name="Pallen M.J."/>
        </authorList>
    </citation>
    <scope>NUCLEOTIDE SEQUENCE</scope>
    <source>
        <strain evidence="4">USASDec5-558</strain>
    </source>
</reference>
<feature type="chain" id="PRO_5038997353" evidence="2">
    <location>
        <begin position="35"/>
        <end position="439"/>
    </location>
</feature>
<organism evidence="4 5">
    <name type="scientific">Candidatus Anaerobiospirillum pullistercoris</name>
    <dbReference type="NCBI Taxonomy" id="2838452"/>
    <lineage>
        <taxon>Bacteria</taxon>
        <taxon>Pseudomonadati</taxon>
        <taxon>Pseudomonadota</taxon>
        <taxon>Gammaproteobacteria</taxon>
        <taxon>Aeromonadales</taxon>
        <taxon>Succinivibrionaceae</taxon>
        <taxon>Anaerobiospirillum</taxon>
    </lineage>
</organism>
<sequence length="439" mass="48471">MLSLSRVAHTLLRTAAPVFIASTVVTATSSIALAADNASASTPNIPHLERIDPLYRPYAAMMIGDYSNDEAVAKANAEFAKVALFTTIVPELIKVKNEQDGFEVEVAIYKPQKCAQNTPQCPVFAYEPQYTKADPSDATHPLVLYSHAGGFLVRANYYLADNYQMISNTLQAVVAVPRYRLSSEAPFPAPIIDNYSALSYLIEHAADYDIDPEQVLLMGTSVGGGMSVSLSLYNRDHKNYPIKGQALIYPMLDYHTGNPDYGATSEYIGQVAWDAKSNAYAWEKYGDATAIAALSGHTLPDEHGKSNDITMMVAIPPHLQALKNFHHEHQKDSAIKGEPDYFGYYSPSMAKDLSSLPPAFINVGDIDLFAPESLKFASRMLESGNTVEMHLVPGVYHLFEFLDPNAAPSQQYYERLFYFMDQRLMAPQGQVWPEAKTAK</sequence>
<dbReference type="InterPro" id="IPR050300">
    <property type="entry name" value="GDXG_lipolytic_enzyme"/>
</dbReference>
<gene>
    <name evidence="4" type="ORF">H9850_00305</name>
</gene>
<evidence type="ECO:0000313" key="4">
    <source>
        <dbReference type="EMBL" id="HIX55897.1"/>
    </source>
</evidence>
<dbReference type="EMBL" id="DXEV01000010">
    <property type="protein sequence ID" value="HIX55897.1"/>
    <property type="molecule type" value="Genomic_DNA"/>
</dbReference>
<dbReference type="PANTHER" id="PTHR48081">
    <property type="entry name" value="AB HYDROLASE SUPERFAMILY PROTEIN C4A8.06C"/>
    <property type="match status" value="1"/>
</dbReference>
<evidence type="ECO:0000313" key="5">
    <source>
        <dbReference type="Proteomes" id="UP000886829"/>
    </source>
</evidence>
<dbReference type="Proteomes" id="UP000886829">
    <property type="component" value="Unassembled WGS sequence"/>
</dbReference>
<feature type="signal peptide" evidence="2">
    <location>
        <begin position="1"/>
        <end position="34"/>
    </location>
</feature>
<dbReference type="InterPro" id="IPR029058">
    <property type="entry name" value="AB_hydrolase_fold"/>
</dbReference>
<comment type="caution">
    <text evidence="4">The sequence shown here is derived from an EMBL/GenBank/DDBJ whole genome shotgun (WGS) entry which is preliminary data.</text>
</comment>
<reference evidence="4" key="2">
    <citation type="submission" date="2021-04" db="EMBL/GenBank/DDBJ databases">
        <authorList>
            <person name="Gilroy R."/>
        </authorList>
    </citation>
    <scope>NUCLEOTIDE SEQUENCE</scope>
    <source>
        <strain evidence="4">USASDec5-558</strain>
    </source>
</reference>
<protein>
    <submittedName>
        <fullName evidence="4">Alpha/beta hydrolase</fullName>
    </submittedName>
</protein>
<accession>A0A9D2AZG2</accession>
<dbReference type="InterPro" id="IPR013094">
    <property type="entry name" value="AB_hydrolase_3"/>
</dbReference>
<feature type="domain" description="Alpha/beta hydrolase fold-3" evidence="3">
    <location>
        <begin position="344"/>
        <end position="399"/>
    </location>
</feature>
<evidence type="ECO:0000256" key="1">
    <source>
        <dbReference type="ARBA" id="ARBA00022801"/>
    </source>
</evidence>
<dbReference type="SUPFAM" id="SSF53474">
    <property type="entry name" value="alpha/beta-Hydrolases"/>
    <property type="match status" value="1"/>
</dbReference>
<dbReference type="PANTHER" id="PTHR48081:SF8">
    <property type="entry name" value="ALPHA_BETA HYDROLASE FOLD-3 DOMAIN-CONTAINING PROTEIN-RELATED"/>
    <property type="match status" value="1"/>
</dbReference>